<dbReference type="InterPro" id="IPR014756">
    <property type="entry name" value="Ig_E-set"/>
</dbReference>
<dbReference type="InterPro" id="IPR026444">
    <property type="entry name" value="Secre_tail"/>
</dbReference>
<evidence type="ECO:0000256" key="2">
    <source>
        <dbReference type="SAM" id="SignalP"/>
    </source>
</evidence>
<evidence type="ECO:0000313" key="4">
    <source>
        <dbReference type="EMBL" id="SEO55735.1"/>
    </source>
</evidence>
<reference evidence="5" key="1">
    <citation type="submission" date="2016-10" db="EMBL/GenBank/DDBJ databases">
        <authorList>
            <person name="Varghese N."/>
            <person name="Submissions S."/>
        </authorList>
    </citation>
    <scope>NUCLEOTIDE SEQUENCE [LARGE SCALE GENOMIC DNA]</scope>
    <source>
        <strain evidence="5">Gh-48</strain>
    </source>
</reference>
<proteinExistence type="predicted"/>
<sequence>MSKLYVSFCLLFLLAFPIFLSAQSWKPFGADETVGPGPGFAASNTIAISPDGTPYIAFTDNANENTITIKKFDGKKWVQVGISINDGYYSSGPALAFGTDGAPYIAYMPSIADKNYVTVAIRKLVGDNWVKVGYPIGTGIYPSLAVGPDNTLYSGFSTAYGGGLAVRKFTNAWENAGDLDDVSGSPLVSNKIAITADGTLYAAYAAIKNKNRVSVKKLVNGKWQLVGENGFSNTGATNVTMALTADGTPYVAYQDSTVGSAAVVQQFKNGAWTVVSTTGLSKGAANYINMAMAPDGTPYITFCDAGDKDKPVVKKLSGGNWTSVGPTYLPEYKATYTSIAISKNGIPYLTYSDYNMGSKPLVKIFTNGQWTNVGANSLSIGASSNVILKVTKTGLPYVAFNDAFNNGKASVKQYVSGSWQYTGTPTISQSGIFSANLDMDIGPDGTPYVIYRDSSQSSCVVKKYNGTGWINLGSNIAPYGGNNFKITVAPNGTPYIAYADNQYGDLISVQKFSNGSWVYVGKAAFSANNVANVNIAIDKNNVPYVAYLDVLSNRPNAKRFNGTTWVTVGTENFIQDAVRDINLLIGPDGTPYMAFYDITTEEIIVNTFTNNSWQPFGGPTGSYKQSNAPKMLFNPSGQMYLAFLQYNSLNSYTDGQLLKLSQGAWSDAGSAGMIPYSGTDHSIAFAPNGDPVYAYINGLIYVRTKTVDNMLAPPVVNTILPSLGSIGTIITITGYNFSNASSVKIGTSNAASFTVVSPTIITATVGMGATGPVTITTPNGTVAFNQFTYTAPQPVIKSFSPFFGDVNSIITIKGENFNPTAANNLVYIGAVAATVITATNNTLTVKVPEGATAGPLTVTVNQLTAYAPGVFNVTFKSQNTFTPATFAVKQDVGNVNQASWVSVKDMDTDGKPDVIINGGGTSVLSNISTRNTLFFKNNFNENRGGEYITTGDLDGDGRADLVTANGVSVQTYKNNSTPGNTSFLTYGQVIQPADYARGALVGDIDGDGRPDLVSFGGIGVAMGVFRNGGTEKDYTFFEDQVTVTNESFLFDANLSDIDGDGKPDLVVILPDFLNLEAYGYITVFKNTSTIGRISFVPVVFPTRLYTGKRPGNIAVADIDNDGKPEIIVPNTKSNTVSVFKNTSTKNQINIVKGVEFAAGTGPASIAVADLDGDSLPDLAVANLSSISVLKNTSTANGINFAANVDYKTNYQPSNIAAADLDGDQAPELIVSNYLGNNATIFKNNIIQFNLPTNNFIISIVSATCKGSANGAINIGAAQAFGYTATLTGNSLNKTLPFTTTGTFNNLPAGTYNLCITMAEQSGYKQCYDVVISEPKDLAVYSTVNTEDKTVNLALTGGTIYNINLNGINYTTTNSNINLPLNAGNNKLGVTTDKECQGIIQKIINLSGVISPYPVPFQNTLNVNIGLTPVNTISVQIYAVSDGRPVYNKQFNNQAGVLQLDVTGFKTGVYSLHLRLDGNENIFKVIKQ</sequence>
<evidence type="ECO:0000256" key="1">
    <source>
        <dbReference type="ARBA" id="ARBA00022729"/>
    </source>
</evidence>
<dbReference type="RefSeq" id="WP_143065260.1">
    <property type="nucleotide sequence ID" value="NZ_FOCL01000009.1"/>
</dbReference>
<dbReference type="SUPFAM" id="SSF50965">
    <property type="entry name" value="Galactose oxidase, central domain"/>
    <property type="match status" value="1"/>
</dbReference>
<dbReference type="EMBL" id="FOCL01000009">
    <property type="protein sequence ID" value="SEO55735.1"/>
    <property type="molecule type" value="Genomic_DNA"/>
</dbReference>
<evidence type="ECO:0000313" key="5">
    <source>
        <dbReference type="Proteomes" id="UP000198942"/>
    </source>
</evidence>
<feature type="domain" description="IPT/TIG" evidence="3">
    <location>
        <begin position="793"/>
        <end position="874"/>
    </location>
</feature>
<accession>A0A1H8QND3</accession>
<dbReference type="STRING" id="551995.SAMN05192574_10976"/>
<name>A0A1H8QND3_9SPHI</name>
<dbReference type="SUPFAM" id="SSF81296">
    <property type="entry name" value="E set domains"/>
    <property type="match status" value="2"/>
</dbReference>
<organism evidence="4 5">
    <name type="scientific">Mucilaginibacter gossypiicola</name>
    <dbReference type="NCBI Taxonomy" id="551995"/>
    <lineage>
        <taxon>Bacteria</taxon>
        <taxon>Pseudomonadati</taxon>
        <taxon>Bacteroidota</taxon>
        <taxon>Sphingobacteriia</taxon>
        <taxon>Sphingobacteriales</taxon>
        <taxon>Sphingobacteriaceae</taxon>
        <taxon>Mucilaginibacter</taxon>
    </lineage>
</organism>
<dbReference type="PANTHER" id="PTHR44103">
    <property type="entry name" value="PROPROTEIN CONVERTASE P"/>
    <property type="match status" value="1"/>
</dbReference>
<dbReference type="PANTHER" id="PTHR44103:SF1">
    <property type="entry name" value="PROPROTEIN CONVERTASE P"/>
    <property type="match status" value="1"/>
</dbReference>
<keyword evidence="5" id="KW-1185">Reference proteome</keyword>
<dbReference type="SUPFAM" id="SSF69318">
    <property type="entry name" value="Integrin alpha N-terminal domain"/>
    <property type="match status" value="1"/>
</dbReference>
<dbReference type="Pfam" id="PF01833">
    <property type="entry name" value="TIG"/>
    <property type="match status" value="2"/>
</dbReference>
<dbReference type="InterPro" id="IPR013517">
    <property type="entry name" value="FG-GAP"/>
</dbReference>
<dbReference type="NCBIfam" id="TIGR04183">
    <property type="entry name" value="Por_Secre_tail"/>
    <property type="match status" value="1"/>
</dbReference>
<dbReference type="InterPro" id="IPR013783">
    <property type="entry name" value="Ig-like_fold"/>
</dbReference>
<dbReference type="Pfam" id="PF13517">
    <property type="entry name" value="FG-GAP_3"/>
    <property type="match status" value="3"/>
</dbReference>
<dbReference type="InterPro" id="IPR002909">
    <property type="entry name" value="IPT_dom"/>
</dbReference>
<gene>
    <name evidence="4" type="ORF">SAMN05192574_10976</name>
</gene>
<keyword evidence="1 2" id="KW-0732">Signal</keyword>
<dbReference type="OrthoDB" id="789014at2"/>
<protein>
    <submittedName>
        <fullName evidence="4">IPT/TIG domain-containing protein</fullName>
    </submittedName>
</protein>
<dbReference type="Gene3D" id="2.130.10.130">
    <property type="entry name" value="Integrin alpha, N-terminal"/>
    <property type="match status" value="2"/>
</dbReference>
<feature type="chain" id="PRO_5011617121" evidence="2">
    <location>
        <begin position="23"/>
        <end position="1487"/>
    </location>
</feature>
<evidence type="ECO:0000259" key="3">
    <source>
        <dbReference type="SMART" id="SM00429"/>
    </source>
</evidence>
<dbReference type="SMART" id="SM00429">
    <property type="entry name" value="IPT"/>
    <property type="match status" value="2"/>
</dbReference>
<dbReference type="InterPro" id="IPR028994">
    <property type="entry name" value="Integrin_alpha_N"/>
</dbReference>
<dbReference type="Gene3D" id="2.60.40.10">
    <property type="entry name" value="Immunoglobulins"/>
    <property type="match status" value="2"/>
</dbReference>
<dbReference type="InterPro" id="IPR011043">
    <property type="entry name" value="Gal_Oxase/kelch_b-propeller"/>
</dbReference>
<dbReference type="Proteomes" id="UP000198942">
    <property type="component" value="Unassembled WGS sequence"/>
</dbReference>
<feature type="signal peptide" evidence="2">
    <location>
        <begin position="1"/>
        <end position="22"/>
    </location>
</feature>
<dbReference type="CDD" id="cd00102">
    <property type="entry name" value="IPT"/>
    <property type="match status" value="1"/>
</dbReference>
<feature type="domain" description="IPT/TIG" evidence="3">
    <location>
        <begin position="713"/>
        <end position="790"/>
    </location>
</feature>